<keyword evidence="11" id="KW-0539">Nucleus</keyword>
<evidence type="ECO:0000256" key="13">
    <source>
        <dbReference type="SAM" id="MobiDB-lite"/>
    </source>
</evidence>
<proteinExistence type="inferred from homology"/>
<dbReference type="Gene3D" id="3.40.50.1010">
    <property type="entry name" value="5'-nuclease"/>
    <property type="match status" value="2"/>
</dbReference>
<keyword evidence="17" id="KW-1185">Reference proteome</keyword>
<dbReference type="Gene3D" id="6.10.250.1630">
    <property type="match status" value="1"/>
</dbReference>
<feature type="compositionally biased region" description="Low complexity" evidence="13">
    <location>
        <begin position="1370"/>
        <end position="1382"/>
    </location>
</feature>
<evidence type="ECO:0000256" key="6">
    <source>
        <dbReference type="ARBA" id="ARBA00022759"/>
    </source>
</evidence>
<feature type="compositionally biased region" description="Basic residues" evidence="13">
    <location>
        <begin position="1235"/>
        <end position="1249"/>
    </location>
</feature>
<dbReference type="Pfam" id="PF00752">
    <property type="entry name" value="XPG_N"/>
    <property type="match status" value="1"/>
</dbReference>
<dbReference type="Gene3D" id="1.10.150.20">
    <property type="entry name" value="5' to 3' exonuclease, C-terminal subdomain"/>
    <property type="match status" value="1"/>
</dbReference>
<dbReference type="EMBL" id="JAAAIM010000832">
    <property type="protein sequence ID" value="KAG0283969.1"/>
    <property type="molecule type" value="Genomic_DNA"/>
</dbReference>
<feature type="compositionally biased region" description="Polar residues" evidence="13">
    <location>
        <begin position="1434"/>
        <end position="1446"/>
    </location>
</feature>
<evidence type="ECO:0000256" key="10">
    <source>
        <dbReference type="ARBA" id="ARBA00023204"/>
    </source>
</evidence>
<dbReference type="InterPro" id="IPR006086">
    <property type="entry name" value="XPG-I_dom"/>
</dbReference>
<feature type="region of interest" description="Disordered" evidence="13">
    <location>
        <begin position="1404"/>
        <end position="1470"/>
    </location>
</feature>
<dbReference type="CDD" id="cd09868">
    <property type="entry name" value="PIN_XPG_RAD2"/>
    <property type="match status" value="2"/>
</dbReference>
<reference evidence="16 17" key="1">
    <citation type="journal article" date="2020" name="Fungal Divers.">
        <title>Resolving the Mortierellaceae phylogeny through synthesis of multi-gene phylogenetics and phylogenomics.</title>
        <authorList>
            <person name="Vandepol N."/>
            <person name="Liber J."/>
            <person name="Desiro A."/>
            <person name="Na H."/>
            <person name="Kennedy M."/>
            <person name="Barry K."/>
            <person name="Grigoriev I.V."/>
            <person name="Miller A.N."/>
            <person name="O'Donnell K."/>
            <person name="Stajich J.E."/>
            <person name="Bonito G."/>
        </authorList>
    </citation>
    <scope>NUCLEOTIDE SEQUENCE [LARGE SCALE GENOMIC DNA]</scope>
    <source>
        <strain evidence="16 17">AD045</strain>
    </source>
</reference>
<feature type="region of interest" description="Disordered" evidence="13">
    <location>
        <begin position="346"/>
        <end position="373"/>
    </location>
</feature>
<feature type="region of interest" description="Disordered" evidence="13">
    <location>
        <begin position="1222"/>
        <end position="1292"/>
    </location>
</feature>
<evidence type="ECO:0000256" key="4">
    <source>
        <dbReference type="ARBA" id="ARBA00022722"/>
    </source>
</evidence>
<evidence type="ECO:0000256" key="7">
    <source>
        <dbReference type="ARBA" id="ARBA00022763"/>
    </source>
</evidence>
<dbReference type="InterPro" id="IPR036279">
    <property type="entry name" value="5-3_exonuclease_C_sf"/>
</dbReference>
<feature type="coiled-coil region" evidence="12">
    <location>
        <begin position="907"/>
        <end position="941"/>
    </location>
</feature>
<comment type="caution">
    <text evidence="16">The sequence shown here is derived from an EMBL/GenBank/DDBJ whole genome shotgun (WGS) entry which is preliminary data.</text>
</comment>
<feature type="region of interest" description="Disordered" evidence="13">
    <location>
        <begin position="1355"/>
        <end position="1392"/>
    </location>
</feature>
<dbReference type="PANTHER" id="PTHR16171">
    <property type="entry name" value="DNA REPAIR PROTEIN COMPLEMENTING XP-G CELLS-RELATED"/>
    <property type="match status" value="1"/>
</dbReference>
<evidence type="ECO:0000256" key="5">
    <source>
        <dbReference type="ARBA" id="ARBA00022723"/>
    </source>
</evidence>
<dbReference type="InterPro" id="IPR008918">
    <property type="entry name" value="HhH2"/>
</dbReference>
<evidence type="ECO:0000256" key="3">
    <source>
        <dbReference type="ARBA" id="ARBA00005283"/>
    </source>
</evidence>
<feature type="domain" description="XPG-I" evidence="14">
    <location>
        <begin position="951"/>
        <end position="1020"/>
    </location>
</feature>
<feature type="region of interest" description="Disordered" evidence="13">
    <location>
        <begin position="723"/>
        <end position="746"/>
    </location>
</feature>
<evidence type="ECO:0000259" key="15">
    <source>
        <dbReference type="SMART" id="SM00485"/>
    </source>
</evidence>
<dbReference type="InterPro" id="IPR006084">
    <property type="entry name" value="XPG/Rad2"/>
</dbReference>
<evidence type="ECO:0000256" key="12">
    <source>
        <dbReference type="SAM" id="Coils"/>
    </source>
</evidence>
<evidence type="ECO:0000259" key="14">
    <source>
        <dbReference type="SMART" id="SM00484"/>
    </source>
</evidence>
<dbReference type="PRINTS" id="PR00066">
    <property type="entry name" value="XRODRMPGMNTG"/>
</dbReference>
<feature type="compositionally biased region" description="Polar residues" evidence="13">
    <location>
        <begin position="780"/>
        <end position="792"/>
    </location>
</feature>
<sequence length="1470" mass="163888">MGVKGLWELLHPVARPIKMDSLSNKHLAIDASIWLHQFLRGMRDKDGQAIGNAHILGFYRRICKLLYFNVKPIFVFDGGTPALKRLTIVERRKQRRNNENMVKKTAEKLLAAQLRLRALEQRKLARKKKQDLKVLNDSQLGAVHDSTENPIYLDELLDPTSSLDRKDTLTDISSNNYTGTDNYGGGSKAKRVQDKFVLPPMETDFDTLAKIRSHDERFGYHAGEDDVSAFLEDFKKEEGLNNIDSDVFKALPSEMQYEILQEIRQRSRVTSFERVQEMVRLAETPMDFSKLQVQGVIRRNTVTHKLLTVNQTVSKVEETVKPGRIASQRNRQYLLVKNEEGGWVLGGRKPTTGATADKPVQLDSDDEGDGIKKETKAEVIRTKNETKEEEDENGWESDDDDDMEMVEVKDFVPPVQPVATLRPLAPKTNSRLDDENSLVNHPEAYVDEGESIEKVMAKFAEIEDEAARKSGILSGLVGTVALPMDVDEPDSFDTLTSLDAVHSDATLDEMDDFEDLMEDEETGEIVSRKAYERKQLHLTRTQSLAHINDDEVNRRALSVEEESQLEEENFHTYWVGYTPESFKGKHVDFEFMLREAITDWEDEKLSDELHSAKRKLEKSNVNDIAGTEVLLFWASFLDSVVARRQFVQTLVNTITMPTPSAAVPIQPTSISVGEQQPCRIPHLDLLDNEGVEEPGADQASENDEDELVLIRRSIRPVPIQQVSHGGLSSLTEGRKQPQRILEDSGKSASVPLHLDFGSSILKQRPGAAAHPAQDDIPKTPQDTTQTLVSESSIAPPVVAEERNVGADVEPTVPSPKRISSTPLVEMDDTEDQLDAAINIDQQTEAAEEAEEEDDDDDAHNADLENEEQDFTNLFPDMASLPGALLIPKKPTPTRTAKEQQILDEQEAIKMFEESQQLQSEIKGLKDQHRKHQRNAEDLTESMIAETQMLLKLFGIPYIVAPMEAEAQCADLQLRGVVEGILTEDSDAFLFGGARVFKNVFREEKYVECYLMADIERDLGVGRDRLVSLAYLLGSDYTTGIKGIGLVTAMEILRLFPKLEDFAKWWRGELVKQDKAEDDSETHEKSLAELGLDLDHEIALEKLAKQCKKIYLPSTFPDPHIADAYIHPMVDDDDAKFQWGIPDLDGLRDYLRKSMSWDRGEVDRVLLPIIRQMAAQASQQQSQTTLDSFFDPTVGMGGYHNPARKHLIKSARLRKVVNGLTGQATTESDTGASNKGSKKKKAATIKKTTSKRALATTREKADEASNDESDSKNNAGADLVSNGGEDDFNDNDDDVVIVEAPKELKRTRGKRTPLTKVPEAVTAAKRQLQSKNIEAKLAARDAAAAAATVADVTMSPADGIASPKGHKRVNSGGSSLSSGSDTSSGDDNEVESRDFAPSHWDLLEERQQQHQQQHHLSPARKRTARMATSRVASGRASSLTAMVSASNAARYGSVSSKNNKQSKRKKPRAQI</sequence>
<dbReference type="PROSITE" id="PS00842">
    <property type="entry name" value="XPG_2"/>
    <property type="match status" value="1"/>
</dbReference>
<evidence type="ECO:0000256" key="11">
    <source>
        <dbReference type="ARBA" id="ARBA00023242"/>
    </source>
</evidence>
<keyword evidence="6" id="KW-0255">Endonuclease</keyword>
<evidence type="ECO:0000313" key="16">
    <source>
        <dbReference type="EMBL" id="KAG0283969.1"/>
    </source>
</evidence>
<dbReference type="Proteomes" id="UP001194696">
    <property type="component" value="Unassembled WGS sequence"/>
</dbReference>
<feature type="coiled-coil region" evidence="12">
    <location>
        <begin position="832"/>
        <end position="866"/>
    </location>
</feature>
<evidence type="ECO:0000256" key="9">
    <source>
        <dbReference type="ARBA" id="ARBA00022842"/>
    </source>
</evidence>
<keyword evidence="4" id="KW-0540">Nuclease</keyword>
<dbReference type="SMART" id="SM00485">
    <property type="entry name" value="XPGN"/>
    <property type="match status" value="1"/>
</dbReference>
<keyword evidence="12" id="KW-0175">Coiled coil</keyword>
<dbReference type="InterPro" id="IPR029060">
    <property type="entry name" value="PIN-like_dom_sf"/>
</dbReference>
<dbReference type="CDD" id="cd09904">
    <property type="entry name" value="H3TH_XPG"/>
    <property type="match status" value="1"/>
</dbReference>
<feature type="compositionally biased region" description="Acidic residues" evidence="13">
    <location>
        <begin position="1283"/>
        <end position="1292"/>
    </location>
</feature>
<comment type="cofactor">
    <cofactor evidence="1">
        <name>Mg(2+)</name>
        <dbReference type="ChEBI" id="CHEBI:18420"/>
    </cofactor>
</comment>
<dbReference type="Pfam" id="PF00867">
    <property type="entry name" value="XPG_I"/>
    <property type="match status" value="1"/>
</dbReference>
<evidence type="ECO:0000256" key="2">
    <source>
        <dbReference type="ARBA" id="ARBA00004123"/>
    </source>
</evidence>
<dbReference type="InterPro" id="IPR019974">
    <property type="entry name" value="XPG_CS"/>
</dbReference>
<organism evidence="16 17">
    <name type="scientific">Linnemannia gamsii</name>
    <dbReference type="NCBI Taxonomy" id="64522"/>
    <lineage>
        <taxon>Eukaryota</taxon>
        <taxon>Fungi</taxon>
        <taxon>Fungi incertae sedis</taxon>
        <taxon>Mucoromycota</taxon>
        <taxon>Mortierellomycotina</taxon>
        <taxon>Mortierellomycetes</taxon>
        <taxon>Mortierellales</taxon>
        <taxon>Mortierellaceae</taxon>
        <taxon>Linnemannia</taxon>
    </lineage>
</organism>
<keyword evidence="8" id="KW-0378">Hydrolase</keyword>
<dbReference type="PANTHER" id="PTHR16171:SF7">
    <property type="entry name" value="DNA REPAIR PROTEIN RAD2"/>
    <property type="match status" value="1"/>
</dbReference>
<name>A0ABQ7JSG9_9FUNG</name>
<dbReference type="InterPro" id="IPR001044">
    <property type="entry name" value="XPG/Rad2_eukaryotes"/>
</dbReference>
<protein>
    <submittedName>
        <fullName evidence="16">DNA repair protein rad2</fullName>
    </submittedName>
</protein>
<accession>A0ABQ7JSG9</accession>
<evidence type="ECO:0000256" key="8">
    <source>
        <dbReference type="ARBA" id="ARBA00022801"/>
    </source>
</evidence>
<feature type="compositionally biased region" description="Basic residues" evidence="13">
    <location>
        <begin position="1459"/>
        <end position="1470"/>
    </location>
</feature>
<feature type="region of interest" description="Disordered" evidence="13">
    <location>
        <begin position="764"/>
        <end position="824"/>
    </location>
</feature>
<dbReference type="SMART" id="SM00484">
    <property type="entry name" value="XPGI"/>
    <property type="match status" value="1"/>
</dbReference>
<gene>
    <name evidence="16" type="primary">RAD2</name>
    <name evidence="16" type="ORF">BGZ96_011676</name>
</gene>
<comment type="similarity">
    <text evidence="3">Belongs to the XPG/RAD2 endonuclease family. XPG subfamily.</text>
</comment>
<dbReference type="SUPFAM" id="SSF88723">
    <property type="entry name" value="PIN domain-like"/>
    <property type="match status" value="1"/>
</dbReference>
<dbReference type="SMART" id="SM00279">
    <property type="entry name" value="HhH2"/>
    <property type="match status" value="1"/>
</dbReference>
<dbReference type="PRINTS" id="PR00853">
    <property type="entry name" value="XPGRADSUPER"/>
</dbReference>
<dbReference type="PROSITE" id="PS00841">
    <property type="entry name" value="XPG_1"/>
    <property type="match status" value="1"/>
</dbReference>
<keyword evidence="7" id="KW-0227">DNA damage</keyword>
<feature type="compositionally biased region" description="Basic and acidic residues" evidence="13">
    <location>
        <begin position="732"/>
        <end position="745"/>
    </location>
</feature>
<keyword evidence="5" id="KW-0479">Metal-binding</keyword>
<feature type="domain" description="XPG N-terminal" evidence="15">
    <location>
        <begin position="1"/>
        <end position="98"/>
    </location>
</feature>
<evidence type="ECO:0000256" key="1">
    <source>
        <dbReference type="ARBA" id="ARBA00001946"/>
    </source>
</evidence>
<dbReference type="SUPFAM" id="SSF47807">
    <property type="entry name" value="5' to 3' exonuclease, C-terminal subdomain"/>
    <property type="match status" value="1"/>
</dbReference>
<evidence type="ECO:0000313" key="17">
    <source>
        <dbReference type="Proteomes" id="UP001194696"/>
    </source>
</evidence>
<keyword evidence="10" id="KW-0234">DNA repair</keyword>
<dbReference type="InterPro" id="IPR006085">
    <property type="entry name" value="XPG_DNA_repair_N"/>
</dbReference>
<comment type="subcellular location">
    <subcellularLocation>
        <location evidence="2">Nucleus</location>
    </subcellularLocation>
</comment>
<keyword evidence="9" id="KW-0460">Magnesium</keyword>